<protein>
    <submittedName>
        <fullName evidence="2">Uncharacterized protein</fullName>
    </submittedName>
</protein>
<comment type="caution">
    <text evidence="2">The sequence shown here is derived from an EMBL/GenBank/DDBJ whole genome shotgun (WGS) entry which is preliminary data.</text>
</comment>
<dbReference type="Proteomes" id="UP001432027">
    <property type="component" value="Unassembled WGS sequence"/>
</dbReference>
<evidence type="ECO:0000313" key="3">
    <source>
        <dbReference type="Proteomes" id="UP001432027"/>
    </source>
</evidence>
<accession>A0AAV5SWZ0</accession>
<dbReference type="EMBL" id="BTSX01000003">
    <property type="protein sequence ID" value="GMS87851.1"/>
    <property type="molecule type" value="Genomic_DNA"/>
</dbReference>
<reference evidence="2" key="1">
    <citation type="submission" date="2023-10" db="EMBL/GenBank/DDBJ databases">
        <title>Genome assembly of Pristionchus species.</title>
        <authorList>
            <person name="Yoshida K."/>
            <person name="Sommer R.J."/>
        </authorList>
    </citation>
    <scope>NUCLEOTIDE SEQUENCE</scope>
    <source>
        <strain evidence="2">RS0144</strain>
    </source>
</reference>
<keyword evidence="3" id="KW-1185">Reference proteome</keyword>
<evidence type="ECO:0000256" key="1">
    <source>
        <dbReference type="SAM" id="SignalP"/>
    </source>
</evidence>
<dbReference type="AlphaFoldDB" id="A0AAV5SWZ0"/>
<feature type="signal peptide" evidence="1">
    <location>
        <begin position="1"/>
        <end position="15"/>
    </location>
</feature>
<evidence type="ECO:0000313" key="2">
    <source>
        <dbReference type="EMBL" id="GMS87851.1"/>
    </source>
</evidence>
<organism evidence="2 3">
    <name type="scientific">Pristionchus entomophagus</name>
    <dbReference type="NCBI Taxonomy" id="358040"/>
    <lineage>
        <taxon>Eukaryota</taxon>
        <taxon>Metazoa</taxon>
        <taxon>Ecdysozoa</taxon>
        <taxon>Nematoda</taxon>
        <taxon>Chromadorea</taxon>
        <taxon>Rhabditida</taxon>
        <taxon>Rhabditina</taxon>
        <taxon>Diplogasteromorpha</taxon>
        <taxon>Diplogasteroidea</taxon>
        <taxon>Neodiplogasteridae</taxon>
        <taxon>Pristionchus</taxon>
    </lineage>
</organism>
<keyword evidence="1" id="KW-0732">Signal</keyword>
<feature type="chain" id="PRO_5043540258" evidence="1">
    <location>
        <begin position="16"/>
        <end position="196"/>
    </location>
</feature>
<sequence length="196" mass="22672">MRLLLFLLLSGTVSSSLMGRIEYAVESTVQMASRLLGLQSVLPLCTKKSIAFPFSEDFQDSFALEAGERLSLIRFSEFSEVKKVIKDRAPHTDASFVPLNDKFITNTMKELDNESRIFFEKVLYSSYGLIVHTSNFLEDEVKYNIVVDRVWQEINESYDALSLSSKKAILRLFCVRFNSQHHFYLPQFVRVYRNDV</sequence>
<gene>
    <name evidence="2" type="ORF">PENTCL1PPCAC_10026</name>
</gene>
<proteinExistence type="predicted"/>
<name>A0AAV5SWZ0_9BILA</name>